<evidence type="ECO:0000256" key="5">
    <source>
        <dbReference type="ARBA" id="ARBA00022737"/>
    </source>
</evidence>
<evidence type="ECO:0000256" key="1">
    <source>
        <dbReference type="ARBA" id="ARBA00005417"/>
    </source>
</evidence>
<dbReference type="SMART" id="SM00382">
    <property type="entry name" value="AAA"/>
    <property type="match status" value="2"/>
</dbReference>
<evidence type="ECO:0000256" key="9">
    <source>
        <dbReference type="ARBA" id="ARBA00023136"/>
    </source>
</evidence>
<evidence type="ECO:0000256" key="8">
    <source>
        <dbReference type="ARBA" id="ARBA00022967"/>
    </source>
</evidence>
<dbReference type="SUPFAM" id="SSF52540">
    <property type="entry name" value="P-loop containing nucleoside triphosphate hydrolases"/>
    <property type="match status" value="2"/>
</dbReference>
<dbReference type="PANTHER" id="PTHR43790">
    <property type="entry name" value="CARBOHYDRATE TRANSPORT ATP-BINDING PROTEIN MG119-RELATED"/>
    <property type="match status" value="1"/>
</dbReference>
<evidence type="ECO:0000259" key="10">
    <source>
        <dbReference type="PROSITE" id="PS50893"/>
    </source>
</evidence>
<dbReference type="Pfam" id="PF00005">
    <property type="entry name" value="ABC_tran"/>
    <property type="match status" value="2"/>
</dbReference>
<evidence type="ECO:0000313" key="11">
    <source>
        <dbReference type="EMBL" id="MER8932598.1"/>
    </source>
</evidence>
<evidence type="ECO:0000256" key="7">
    <source>
        <dbReference type="ARBA" id="ARBA00022840"/>
    </source>
</evidence>
<sequence>MAALPALAPESGQTRPVLELRDVTKSFGPVKVVDRVSLELHAGEIHALVGENGAGKSTLIRVLAGDHIPESGEIILAGRAVRFAHPAQAMEAGVGFVHQVPMFVPTLSITENLFLGVPFAKGKAGLIDWRAAHRIASDDLARVGLVVDPRQRLELLRPHERQLVAVARALKRNPRILVLDEVTASLSEPEVRILHEVIQRLRYGGVAIVYVSHRLEEIFRLADRVTVLRDGRKIATMPVEGQTQRSIAELIVGSSLEHLFGRRSGPSPKSASKPVLEVRGLSDGKLRDVSFSLARGEILGLAGLGGSGRTRLLHMLFGARQTVGGEVAVDGVPTKLASPADALRCGIALLTEDRQEDGFVQTMPIWQNVTLPWLSRYRRNCLLKPATERTTAVTFTTRLAVRMPGIDAQMSQLSGGNQQKVLLGRWISGSPRILLLDEPTHGVDIGSKGEIHEIIRGLASEGIGVVFASSELEEIEALAHRVLLLGEGKITGEYRGIEVSKDRILHALLAERGKD</sequence>
<dbReference type="PANTHER" id="PTHR43790:SF3">
    <property type="entry name" value="D-ALLOSE IMPORT ATP-BINDING PROTEIN ALSA-RELATED"/>
    <property type="match status" value="1"/>
</dbReference>
<keyword evidence="9" id="KW-0472">Membrane</keyword>
<feature type="domain" description="ABC transporter" evidence="10">
    <location>
        <begin position="18"/>
        <end position="255"/>
    </location>
</feature>
<keyword evidence="6" id="KW-0547">Nucleotide-binding</keyword>
<comment type="caution">
    <text evidence="11">The sequence shown here is derived from an EMBL/GenBank/DDBJ whole genome shotgun (WGS) entry which is preliminary data.</text>
</comment>
<dbReference type="RefSeq" id="WP_352609575.1">
    <property type="nucleotide sequence ID" value="NZ_JAMYMY010000005.1"/>
</dbReference>
<dbReference type="PROSITE" id="PS50893">
    <property type="entry name" value="ABC_TRANSPORTER_2"/>
    <property type="match status" value="2"/>
</dbReference>
<keyword evidence="5" id="KW-0677">Repeat</keyword>
<keyword evidence="3" id="KW-1003">Cell membrane</keyword>
<dbReference type="CDD" id="cd03216">
    <property type="entry name" value="ABC_Carb_Monos_I"/>
    <property type="match status" value="1"/>
</dbReference>
<gene>
    <name evidence="11" type="ORF">NKI33_06440</name>
</gene>
<keyword evidence="12" id="KW-1185">Reference proteome</keyword>
<accession>A0ABV1YBQ0</accession>
<keyword evidence="4" id="KW-0762">Sugar transport</keyword>
<evidence type="ECO:0000256" key="3">
    <source>
        <dbReference type="ARBA" id="ARBA00022475"/>
    </source>
</evidence>
<dbReference type="EMBL" id="JAMYPJ010000006">
    <property type="protein sequence ID" value="MER8932598.1"/>
    <property type="molecule type" value="Genomic_DNA"/>
</dbReference>
<dbReference type="Proteomes" id="UP001464387">
    <property type="component" value="Unassembled WGS sequence"/>
</dbReference>
<dbReference type="InterPro" id="IPR050107">
    <property type="entry name" value="ABC_carbohydrate_import_ATPase"/>
</dbReference>
<evidence type="ECO:0000313" key="12">
    <source>
        <dbReference type="Proteomes" id="UP001464387"/>
    </source>
</evidence>
<protein>
    <submittedName>
        <fullName evidence="11">Sugar ABC transporter ATP-binding protein</fullName>
    </submittedName>
</protein>
<keyword evidence="8" id="KW-1278">Translocase</keyword>
<organism evidence="11 12">
    <name type="scientific">Mesorhizobium opportunistum</name>
    <dbReference type="NCBI Taxonomy" id="593909"/>
    <lineage>
        <taxon>Bacteria</taxon>
        <taxon>Pseudomonadati</taxon>
        <taxon>Pseudomonadota</taxon>
        <taxon>Alphaproteobacteria</taxon>
        <taxon>Hyphomicrobiales</taxon>
        <taxon>Phyllobacteriaceae</taxon>
        <taxon>Mesorhizobium</taxon>
    </lineage>
</organism>
<comment type="similarity">
    <text evidence="1">Belongs to the ABC transporter superfamily.</text>
</comment>
<dbReference type="InterPro" id="IPR003593">
    <property type="entry name" value="AAA+_ATPase"/>
</dbReference>
<evidence type="ECO:0000256" key="4">
    <source>
        <dbReference type="ARBA" id="ARBA00022597"/>
    </source>
</evidence>
<name>A0ABV1YBQ0_9HYPH</name>
<dbReference type="InterPro" id="IPR027417">
    <property type="entry name" value="P-loop_NTPase"/>
</dbReference>
<keyword evidence="2" id="KW-0813">Transport</keyword>
<proteinExistence type="inferred from homology"/>
<feature type="domain" description="ABC transporter" evidence="10">
    <location>
        <begin position="270"/>
        <end position="512"/>
    </location>
</feature>
<dbReference type="Gene3D" id="3.40.50.300">
    <property type="entry name" value="P-loop containing nucleotide triphosphate hydrolases"/>
    <property type="match status" value="2"/>
</dbReference>
<keyword evidence="7 11" id="KW-0067">ATP-binding</keyword>
<dbReference type="CDD" id="cd03215">
    <property type="entry name" value="ABC_Carb_Monos_II"/>
    <property type="match status" value="1"/>
</dbReference>
<dbReference type="GO" id="GO:0005524">
    <property type="term" value="F:ATP binding"/>
    <property type="evidence" value="ECO:0007669"/>
    <property type="project" value="UniProtKB-KW"/>
</dbReference>
<dbReference type="InterPro" id="IPR003439">
    <property type="entry name" value="ABC_transporter-like_ATP-bd"/>
</dbReference>
<dbReference type="PROSITE" id="PS00211">
    <property type="entry name" value="ABC_TRANSPORTER_1"/>
    <property type="match status" value="1"/>
</dbReference>
<evidence type="ECO:0000256" key="2">
    <source>
        <dbReference type="ARBA" id="ARBA00022448"/>
    </source>
</evidence>
<reference evidence="11 12" key="1">
    <citation type="journal article" date="2024" name="Proc. Natl. Acad. Sci. U.S.A.">
        <title>The evolutionary genomics of adaptation to stress in wild rhizobium bacteria.</title>
        <authorList>
            <person name="Kehlet-Delgado H."/>
            <person name="Montoya A.P."/>
            <person name="Jensen K.T."/>
            <person name="Wendlandt C.E."/>
            <person name="Dexheimer C."/>
            <person name="Roberts M."/>
            <person name="Torres Martinez L."/>
            <person name="Friesen M.L."/>
            <person name="Griffitts J.S."/>
            <person name="Porter S.S."/>
        </authorList>
    </citation>
    <scope>NUCLEOTIDE SEQUENCE [LARGE SCALE GENOMIC DNA]</scope>
    <source>
        <strain evidence="11 12">M0729</strain>
    </source>
</reference>
<evidence type="ECO:0000256" key="6">
    <source>
        <dbReference type="ARBA" id="ARBA00022741"/>
    </source>
</evidence>
<dbReference type="InterPro" id="IPR017871">
    <property type="entry name" value="ABC_transporter-like_CS"/>
</dbReference>